<keyword evidence="6" id="KW-1185">Reference proteome</keyword>
<evidence type="ECO:0000256" key="3">
    <source>
        <dbReference type="ARBA" id="ARBA00023163"/>
    </source>
</evidence>
<dbReference type="PANTHER" id="PTHR44846">
    <property type="entry name" value="MANNOSYL-D-GLYCERATE TRANSPORT/METABOLISM SYSTEM REPRESSOR MNGR-RELATED"/>
    <property type="match status" value="1"/>
</dbReference>
<dbReference type="InterPro" id="IPR000524">
    <property type="entry name" value="Tscrpt_reg_HTH_GntR"/>
</dbReference>
<dbReference type="Pfam" id="PF07702">
    <property type="entry name" value="UTRA"/>
    <property type="match status" value="1"/>
</dbReference>
<dbReference type="InterPro" id="IPR036388">
    <property type="entry name" value="WH-like_DNA-bd_sf"/>
</dbReference>
<evidence type="ECO:0000259" key="4">
    <source>
        <dbReference type="PROSITE" id="PS50949"/>
    </source>
</evidence>
<dbReference type="Gene3D" id="3.40.1410.10">
    <property type="entry name" value="Chorismate lyase-like"/>
    <property type="match status" value="1"/>
</dbReference>
<dbReference type="PROSITE" id="PS50949">
    <property type="entry name" value="HTH_GNTR"/>
    <property type="match status" value="1"/>
</dbReference>
<evidence type="ECO:0000313" key="5">
    <source>
        <dbReference type="EMBL" id="MBC5731544.1"/>
    </source>
</evidence>
<keyword evidence="1" id="KW-0805">Transcription regulation</keyword>
<dbReference type="InterPro" id="IPR050679">
    <property type="entry name" value="Bact_HTH_transcr_reg"/>
</dbReference>
<dbReference type="Proteomes" id="UP000660021">
    <property type="component" value="Unassembled WGS sequence"/>
</dbReference>
<dbReference type="RefSeq" id="WP_186964099.1">
    <property type="nucleotide sequence ID" value="NZ_JACOPR010000008.1"/>
</dbReference>
<dbReference type="InterPro" id="IPR011663">
    <property type="entry name" value="UTRA"/>
</dbReference>
<accession>A0ABR7HVL6</accession>
<protein>
    <submittedName>
        <fullName evidence="5">GntR family transcriptional regulator</fullName>
    </submittedName>
</protein>
<keyword evidence="3" id="KW-0804">Transcription</keyword>
<dbReference type="PANTHER" id="PTHR44846:SF1">
    <property type="entry name" value="MANNOSYL-D-GLYCERATE TRANSPORT_METABOLISM SYSTEM REPRESSOR MNGR-RELATED"/>
    <property type="match status" value="1"/>
</dbReference>
<dbReference type="SMART" id="SM00866">
    <property type="entry name" value="UTRA"/>
    <property type="match status" value="1"/>
</dbReference>
<evidence type="ECO:0000313" key="6">
    <source>
        <dbReference type="Proteomes" id="UP000660021"/>
    </source>
</evidence>
<gene>
    <name evidence="5" type="ORF">H8S34_12010</name>
</gene>
<dbReference type="InterPro" id="IPR028978">
    <property type="entry name" value="Chorismate_lyase_/UTRA_dom_sf"/>
</dbReference>
<organism evidence="5 6">
    <name type="scientific">Pseudoflavonifractor hominis</name>
    <dbReference type="NCBI Taxonomy" id="2763059"/>
    <lineage>
        <taxon>Bacteria</taxon>
        <taxon>Bacillati</taxon>
        <taxon>Bacillota</taxon>
        <taxon>Clostridia</taxon>
        <taxon>Eubacteriales</taxon>
        <taxon>Oscillospiraceae</taxon>
        <taxon>Pseudoflavonifractor</taxon>
    </lineage>
</organism>
<dbReference type="SMART" id="SM00345">
    <property type="entry name" value="HTH_GNTR"/>
    <property type="match status" value="1"/>
</dbReference>
<dbReference type="EMBL" id="JACOPR010000008">
    <property type="protein sequence ID" value="MBC5731544.1"/>
    <property type="molecule type" value="Genomic_DNA"/>
</dbReference>
<evidence type="ECO:0000256" key="1">
    <source>
        <dbReference type="ARBA" id="ARBA00023015"/>
    </source>
</evidence>
<dbReference type="CDD" id="cd07377">
    <property type="entry name" value="WHTH_GntR"/>
    <property type="match status" value="1"/>
</dbReference>
<dbReference type="PRINTS" id="PR00035">
    <property type="entry name" value="HTHGNTR"/>
</dbReference>
<proteinExistence type="predicted"/>
<reference evidence="5 6" key="1">
    <citation type="submission" date="2020-08" db="EMBL/GenBank/DDBJ databases">
        <title>Genome public.</title>
        <authorList>
            <person name="Liu C."/>
            <person name="Sun Q."/>
        </authorList>
    </citation>
    <scope>NUCLEOTIDE SEQUENCE [LARGE SCALE GENOMIC DNA]</scope>
    <source>
        <strain evidence="5 6">New-38</strain>
    </source>
</reference>
<dbReference type="Pfam" id="PF00392">
    <property type="entry name" value="GntR"/>
    <property type="match status" value="1"/>
</dbReference>
<sequence>MPKSQRLWSHTYAYLLDQIHSMKAGENQLEPEEELTRKLGVSRSTVREATQALLQEGYLTRRHGKGNFAHPSVSQLRYRMDLTSDFSKLLDTGDGPVVCQTLRSGYVPCREVMRRRFPVPCTTVYELDWLYSVGERPMLFCRTSIPEEMLQRQPEPLSTDDSLFPWIRTYCGRDFAYYATHLGCRCEEDACRALQLPSGTALFNWQEVFYDLSDVPVAFCDIFFHPEHVDLTMVLRP</sequence>
<feature type="domain" description="HTH gntR-type" evidence="4">
    <location>
        <begin position="5"/>
        <end position="72"/>
    </location>
</feature>
<keyword evidence="2" id="KW-0238">DNA-binding</keyword>
<dbReference type="InterPro" id="IPR036390">
    <property type="entry name" value="WH_DNA-bd_sf"/>
</dbReference>
<dbReference type="SUPFAM" id="SSF64288">
    <property type="entry name" value="Chorismate lyase-like"/>
    <property type="match status" value="1"/>
</dbReference>
<name>A0ABR7HVL6_9FIRM</name>
<dbReference type="Gene3D" id="1.10.10.10">
    <property type="entry name" value="Winged helix-like DNA-binding domain superfamily/Winged helix DNA-binding domain"/>
    <property type="match status" value="1"/>
</dbReference>
<dbReference type="SUPFAM" id="SSF46785">
    <property type="entry name" value="Winged helix' DNA-binding domain"/>
    <property type="match status" value="1"/>
</dbReference>
<evidence type="ECO:0000256" key="2">
    <source>
        <dbReference type="ARBA" id="ARBA00023125"/>
    </source>
</evidence>
<comment type="caution">
    <text evidence="5">The sequence shown here is derived from an EMBL/GenBank/DDBJ whole genome shotgun (WGS) entry which is preliminary data.</text>
</comment>